<dbReference type="InterPro" id="IPR051805">
    <property type="entry name" value="Dehydratase_Activator_Redct"/>
</dbReference>
<name>A0A8A7K735_9FIRM</name>
<accession>A0A8A7K735</accession>
<dbReference type="PANTHER" id="PTHR32329">
    <property type="entry name" value="BIFUNCTIONAL PROTEIN [INCLUDES 2-HYDROXYACYL-COA DEHYDRATASE (N-TER) AND ITS ACTIVATOR DOMAIN (C_TERM)-RELATED"/>
    <property type="match status" value="1"/>
</dbReference>
<reference evidence="1" key="1">
    <citation type="submission" date="2019-12" db="EMBL/GenBank/DDBJ databases">
        <authorList>
            <person name="zhang j."/>
            <person name="sun C.M."/>
        </authorList>
    </citation>
    <scope>NUCLEOTIDE SEQUENCE</scope>
    <source>
        <strain evidence="1">NS-1</strain>
    </source>
</reference>
<keyword evidence="2" id="KW-1185">Reference proteome</keyword>
<dbReference type="InterPro" id="IPR010327">
    <property type="entry name" value="FldB/FldC_alpha/beta"/>
</dbReference>
<evidence type="ECO:0008006" key="3">
    <source>
        <dbReference type="Google" id="ProtNLM"/>
    </source>
</evidence>
<evidence type="ECO:0000313" key="2">
    <source>
        <dbReference type="Proteomes" id="UP000665020"/>
    </source>
</evidence>
<dbReference type="RefSeq" id="WP_230869216.1">
    <property type="nucleotide sequence ID" value="NZ_CP046640.1"/>
</dbReference>
<dbReference type="AlphaFoldDB" id="A0A8A7K735"/>
<dbReference type="EMBL" id="CP046640">
    <property type="protein sequence ID" value="QTL97593.1"/>
    <property type="molecule type" value="Genomic_DNA"/>
</dbReference>
<dbReference type="Pfam" id="PF06050">
    <property type="entry name" value="HGD-D"/>
    <property type="match status" value="1"/>
</dbReference>
<dbReference type="KEGG" id="ifn:GM661_06145"/>
<dbReference type="Proteomes" id="UP000665020">
    <property type="component" value="Chromosome"/>
</dbReference>
<dbReference type="PANTHER" id="PTHR32329:SF2">
    <property type="entry name" value="BIFUNCTIONAL PROTEIN [INCLUDES 2-HYDROXYACYL-COA DEHYDRATASE (N-TER) AND ITS ACTIVATOR DOMAIN (C_TERM)"/>
    <property type="match status" value="1"/>
</dbReference>
<evidence type="ECO:0000313" key="1">
    <source>
        <dbReference type="EMBL" id="QTL97593.1"/>
    </source>
</evidence>
<dbReference type="Gene3D" id="3.40.50.11900">
    <property type="match status" value="1"/>
</dbReference>
<protein>
    <recommendedName>
        <fullName evidence="3">CoA protein activase</fullName>
    </recommendedName>
</protein>
<sequence>MKITFPHMGSPLIYTKLFELLGHEVIVPPKPTQKTINLGVKYSPEFACFPLKVLLGTYLEAIEMGADTIVSSGGNGPCRAGYYGEVHQRLIRNMGLDIDFIIFDELKRDYKGFINKLKKLKGQHSWFDLYKIVKTAYKMAVSTDKVKKFIEHKRPYISDKKKLNKVKLAIEDQYREIKTEQDIVRVEEYAFKILKGLDIEEKTGAEKLKIGIVGEIYVVMESGINFNLAELLNDFGVEVEMSHYISEWIQENLIPFVSHEKEIMKKAEDYIETIIGGHAKQNVGHIVDYKERGFDGIVHLKPFGCLPELVTQSILDKISDDLDLPILSLSIDEQMATANVMTRIEAFIDMIKQKKYKRSSDHERHVFGY</sequence>
<gene>
    <name evidence="1" type="ORF">GM661_06145</name>
</gene>
<organism evidence="1 2">
    <name type="scientific">Iocasia fonsfrigidae</name>
    <dbReference type="NCBI Taxonomy" id="2682810"/>
    <lineage>
        <taxon>Bacteria</taxon>
        <taxon>Bacillati</taxon>
        <taxon>Bacillota</taxon>
        <taxon>Clostridia</taxon>
        <taxon>Halanaerobiales</taxon>
        <taxon>Halanaerobiaceae</taxon>
        <taxon>Iocasia</taxon>
    </lineage>
</organism>
<proteinExistence type="predicted"/>